<dbReference type="Gene3D" id="3.40.50.920">
    <property type="match status" value="1"/>
</dbReference>
<feature type="binding site" evidence="10">
    <location>
        <position position="87"/>
    </location>
    <ligand>
        <name>thiamine diphosphate</name>
        <dbReference type="ChEBI" id="CHEBI:58937"/>
    </ligand>
</feature>
<evidence type="ECO:0000256" key="6">
    <source>
        <dbReference type="ARBA" id="ARBA00022842"/>
    </source>
</evidence>
<name>A0ABY2XM87_9GAMM</name>
<evidence type="ECO:0000256" key="3">
    <source>
        <dbReference type="ARBA" id="ARBA00011738"/>
    </source>
</evidence>
<evidence type="ECO:0000256" key="8">
    <source>
        <dbReference type="ARBA" id="ARBA00023052"/>
    </source>
</evidence>
<keyword evidence="7 10" id="KW-0784">Thiamine biosynthesis</keyword>
<evidence type="ECO:0000259" key="11">
    <source>
        <dbReference type="SMART" id="SM00861"/>
    </source>
</evidence>
<dbReference type="Pfam" id="PF02779">
    <property type="entry name" value="Transket_pyr"/>
    <property type="match status" value="1"/>
</dbReference>
<comment type="function">
    <text evidence="10">Catalyzes the acyloin condensation reaction between C atoms 2 and 3 of pyruvate and glyceraldehyde 3-phosphate to yield 1-deoxy-D-xylulose-5-phosphate (DXP).</text>
</comment>
<dbReference type="HAMAP" id="MF_00315">
    <property type="entry name" value="DXP_synth"/>
    <property type="match status" value="1"/>
</dbReference>
<dbReference type="CDD" id="cd07033">
    <property type="entry name" value="TPP_PYR_DXS_TK_like"/>
    <property type="match status" value="1"/>
</dbReference>
<feature type="binding site" evidence="10">
    <location>
        <position position="295"/>
    </location>
    <ligand>
        <name>thiamine diphosphate</name>
        <dbReference type="ChEBI" id="CHEBI:58937"/>
    </ligand>
</feature>
<gene>
    <name evidence="10" type="primary">dxs</name>
    <name evidence="12" type="ORF">FGS76_10405</name>
</gene>
<feature type="binding site" evidence="10">
    <location>
        <begin position="128"/>
        <end position="130"/>
    </location>
    <ligand>
        <name>thiamine diphosphate</name>
        <dbReference type="ChEBI" id="CHEBI:58937"/>
    </ligand>
</feature>
<evidence type="ECO:0000256" key="10">
    <source>
        <dbReference type="HAMAP-Rule" id="MF_00315"/>
    </source>
</evidence>
<dbReference type="Gene3D" id="3.40.50.970">
    <property type="match status" value="2"/>
</dbReference>
<evidence type="ECO:0000313" key="13">
    <source>
        <dbReference type="Proteomes" id="UP000739180"/>
    </source>
</evidence>
<dbReference type="EMBL" id="VCQT01000033">
    <property type="protein sequence ID" value="TMW12500.1"/>
    <property type="molecule type" value="Genomic_DNA"/>
</dbReference>
<evidence type="ECO:0000313" key="12">
    <source>
        <dbReference type="EMBL" id="TMW12500.1"/>
    </source>
</evidence>
<dbReference type="InterPro" id="IPR029061">
    <property type="entry name" value="THDP-binding"/>
</dbReference>
<evidence type="ECO:0000256" key="2">
    <source>
        <dbReference type="ARBA" id="ARBA00011081"/>
    </source>
</evidence>
<keyword evidence="4 10" id="KW-0808">Transferase</keyword>
<feature type="binding site" evidence="10">
    <location>
        <position position="159"/>
    </location>
    <ligand>
        <name>Mg(2+)</name>
        <dbReference type="ChEBI" id="CHEBI:18420"/>
    </ligand>
</feature>
<sequence length="640" mass="69207">MPKTFTDIPLTRPTTPLLDRITVPADLRALPEAQLERLADELRAYLLYAVGRSGGHFGAGLGVVELTLALHYLFETPHDRLVWDVGHQCYPHKVLTGRRDDLLKVRQQGGPSGFPKRGESEYDTFGVGHSSTSISAALGMALGAENAGEKRRTVAVIGDGAMTAGQAFEALSHAAHTRANLLVVLNDNTMSIGHNVGGLANYFARIWASKTYIALREGGKKVLSAMPAAWDFVRRTEESMKNMVSPDMLFEAIGFNYIGPIDGHDLDELTATLATMRDLEGPQLLHVYTTKGKGFGPAEADPVGYHAINKIEPKPKVAVAKPAPAVGPKYQQVFGDWLCDLAERDHRLIGITPAMCEGSGMVDFARRFPDRYHDVAICEQHAVTLAGGMACEGRKPVVAIYSTFLQRAYDQLIHDVALQNLDVTFALDRAGLVGEDGATHGGVFDLAYLRTVPNMIVAAPSDENECRQLLYTAWLHEGPAAVRYPRGTGPGAAIQYAMTALPIGKSRTLRQGKGPAALLAFGALVPAALEAAENLDATVIDMRWVKPLDREAVLDAAARHDLLVTLEDHQRMGGAGSAVNELVLDEGLAVPVLNLGLPDHFIHHGKREALLAQQGLDATGIEASVRERLKRLDSARPHRA</sequence>
<dbReference type="InterPro" id="IPR005477">
    <property type="entry name" value="Dxylulose-5-P_synthase"/>
</dbReference>
<dbReference type="Pfam" id="PF02780">
    <property type="entry name" value="Transketolase_C"/>
    <property type="match status" value="1"/>
</dbReference>
<comment type="subunit">
    <text evidence="3 10">Homodimer.</text>
</comment>
<feature type="domain" description="Transketolase-like pyrimidine-binding" evidence="11">
    <location>
        <begin position="328"/>
        <end position="492"/>
    </location>
</feature>
<feature type="binding site" evidence="10">
    <location>
        <position position="188"/>
    </location>
    <ligand>
        <name>Mg(2+)</name>
        <dbReference type="ChEBI" id="CHEBI:18420"/>
    </ligand>
</feature>
<keyword evidence="6 10" id="KW-0460">Magnesium</keyword>
<keyword evidence="5 10" id="KW-0479">Metal-binding</keyword>
<evidence type="ECO:0000256" key="5">
    <source>
        <dbReference type="ARBA" id="ARBA00022723"/>
    </source>
</evidence>
<dbReference type="PANTHER" id="PTHR43322">
    <property type="entry name" value="1-D-DEOXYXYLULOSE 5-PHOSPHATE SYNTHASE-RELATED"/>
    <property type="match status" value="1"/>
</dbReference>
<comment type="cofactor">
    <cofactor evidence="10">
        <name>Mg(2+)</name>
        <dbReference type="ChEBI" id="CHEBI:18420"/>
    </cofactor>
    <text evidence="10">Binds 1 Mg(2+) ion per subunit.</text>
</comment>
<evidence type="ECO:0000256" key="1">
    <source>
        <dbReference type="ARBA" id="ARBA00004980"/>
    </source>
</evidence>
<comment type="catalytic activity">
    <reaction evidence="10">
        <text>D-glyceraldehyde 3-phosphate + pyruvate + H(+) = 1-deoxy-D-xylulose 5-phosphate + CO2</text>
        <dbReference type="Rhea" id="RHEA:12605"/>
        <dbReference type="ChEBI" id="CHEBI:15361"/>
        <dbReference type="ChEBI" id="CHEBI:15378"/>
        <dbReference type="ChEBI" id="CHEBI:16526"/>
        <dbReference type="ChEBI" id="CHEBI:57792"/>
        <dbReference type="ChEBI" id="CHEBI:59776"/>
        <dbReference type="EC" id="2.2.1.7"/>
    </reaction>
</comment>
<keyword evidence="8 10" id="KW-0786">Thiamine pyrophosphate</keyword>
<dbReference type="PANTHER" id="PTHR43322:SF5">
    <property type="entry name" value="1-DEOXY-D-XYLULOSE-5-PHOSPHATE SYNTHASE, CHLOROPLASTIC"/>
    <property type="match status" value="1"/>
</dbReference>
<dbReference type="InterPro" id="IPR009014">
    <property type="entry name" value="Transketo_C/PFOR_II"/>
</dbReference>
<feature type="binding site" evidence="10">
    <location>
        <position position="379"/>
    </location>
    <ligand>
        <name>thiamine diphosphate</name>
        <dbReference type="ChEBI" id="CHEBI:58937"/>
    </ligand>
</feature>
<keyword evidence="13" id="KW-1185">Reference proteome</keyword>
<feature type="binding site" evidence="10">
    <location>
        <begin position="160"/>
        <end position="161"/>
    </location>
    <ligand>
        <name>thiamine diphosphate</name>
        <dbReference type="ChEBI" id="CHEBI:58937"/>
    </ligand>
</feature>
<comment type="caution">
    <text evidence="12">The sequence shown here is derived from an EMBL/GenBank/DDBJ whole genome shotgun (WGS) entry which is preliminary data.</text>
</comment>
<dbReference type="InterPro" id="IPR033248">
    <property type="entry name" value="Transketolase_C"/>
</dbReference>
<dbReference type="SUPFAM" id="SSF52922">
    <property type="entry name" value="TK C-terminal domain-like"/>
    <property type="match status" value="1"/>
</dbReference>
<evidence type="ECO:0000256" key="4">
    <source>
        <dbReference type="ARBA" id="ARBA00022679"/>
    </source>
</evidence>
<accession>A0ABY2XM87</accession>
<proteinExistence type="inferred from homology"/>
<dbReference type="RefSeq" id="WP_138772575.1">
    <property type="nucleotide sequence ID" value="NZ_VCQT01000033.1"/>
</dbReference>
<comment type="similarity">
    <text evidence="2 10">Belongs to the transketolase family. DXPS subfamily.</text>
</comment>
<dbReference type="GO" id="GO:0008661">
    <property type="term" value="F:1-deoxy-D-xylulose-5-phosphate synthase activity"/>
    <property type="evidence" value="ECO:0007669"/>
    <property type="project" value="UniProtKB-EC"/>
</dbReference>
<organism evidence="12 13">
    <name type="scientific">Alloalcanivorax gelatiniphagus</name>
    <dbReference type="NCBI Taxonomy" id="1194167"/>
    <lineage>
        <taxon>Bacteria</taxon>
        <taxon>Pseudomonadati</taxon>
        <taxon>Pseudomonadota</taxon>
        <taxon>Gammaproteobacteria</taxon>
        <taxon>Oceanospirillales</taxon>
        <taxon>Alcanivoracaceae</taxon>
        <taxon>Alloalcanivorax</taxon>
    </lineage>
</organism>
<comment type="pathway">
    <text evidence="1 10">Metabolic intermediate biosynthesis; 1-deoxy-D-xylulose 5-phosphate biosynthesis; 1-deoxy-D-xylulose 5-phosphate from D-glyceraldehyde 3-phosphate and pyruvate: step 1/1.</text>
</comment>
<feature type="binding site" evidence="10">
    <location>
        <position position="188"/>
    </location>
    <ligand>
        <name>thiamine diphosphate</name>
        <dbReference type="ChEBI" id="CHEBI:58937"/>
    </ligand>
</feature>
<evidence type="ECO:0000256" key="7">
    <source>
        <dbReference type="ARBA" id="ARBA00022977"/>
    </source>
</evidence>
<dbReference type="InterPro" id="IPR005475">
    <property type="entry name" value="Transketolase-like_Pyr-bd"/>
</dbReference>
<comment type="cofactor">
    <cofactor evidence="10">
        <name>thiamine diphosphate</name>
        <dbReference type="ChEBI" id="CHEBI:58937"/>
    </cofactor>
    <text evidence="10">Binds 1 thiamine pyrophosphate per subunit.</text>
</comment>
<dbReference type="SUPFAM" id="SSF52518">
    <property type="entry name" value="Thiamin diphosphate-binding fold (THDP-binding)"/>
    <property type="match status" value="2"/>
</dbReference>
<dbReference type="CDD" id="cd02007">
    <property type="entry name" value="TPP_DXS"/>
    <property type="match status" value="1"/>
</dbReference>
<protein>
    <recommendedName>
        <fullName evidence="10">1-deoxy-D-xylulose-5-phosphate synthase</fullName>
        <ecNumber evidence="10">2.2.1.7</ecNumber>
    </recommendedName>
    <alternativeName>
        <fullName evidence="10">1-deoxyxylulose-5-phosphate synthase</fullName>
        <shortName evidence="10">DXP synthase</shortName>
        <shortName evidence="10">DXPS</shortName>
    </alternativeName>
</protein>
<dbReference type="Proteomes" id="UP000739180">
    <property type="component" value="Unassembled WGS sequence"/>
</dbReference>
<evidence type="ECO:0000256" key="9">
    <source>
        <dbReference type="ARBA" id="ARBA00023229"/>
    </source>
</evidence>
<dbReference type="Pfam" id="PF13292">
    <property type="entry name" value="DXP_synthase_N"/>
    <property type="match status" value="1"/>
</dbReference>
<keyword evidence="9 10" id="KW-0414">Isoprene biosynthesis</keyword>
<dbReference type="SMART" id="SM00861">
    <property type="entry name" value="Transket_pyr"/>
    <property type="match status" value="1"/>
</dbReference>
<dbReference type="InterPro" id="IPR020826">
    <property type="entry name" value="Transketolase_BS"/>
</dbReference>
<dbReference type="NCBIfam" id="TIGR00204">
    <property type="entry name" value="dxs"/>
    <property type="match status" value="1"/>
</dbReference>
<dbReference type="EC" id="2.2.1.7" evidence="10"/>
<dbReference type="NCBIfam" id="NF003933">
    <property type="entry name" value="PRK05444.2-2"/>
    <property type="match status" value="1"/>
</dbReference>
<dbReference type="PROSITE" id="PS00802">
    <property type="entry name" value="TRANSKETOLASE_2"/>
    <property type="match status" value="1"/>
</dbReference>
<reference evidence="12 13" key="1">
    <citation type="submission" date="2019-05" db="EMBL/GenBank/DDBJ databases">
        <title>Genome of Alcanivorax gelatiniphagus, an oil degrading marine bacteria.</title>
        <authorList>
            <person name="Kwon K.K."/>
        </authorList>
    </citation>
    <scope>NUCLEOTIDE SEQUENCE [LARGE SCALE GENOMIC DNA]</scope>
    <source>
        <strain evidence="12 13">MEBiC 08158</strain>
    </source>
</reference>